<organism evidence="1 2">
    <name type="scientific">Pleurodeles waltl</name>
    <name type="common">Iberian ribbed newt</name>
    <dbReference type="NCBI Taxonomy" id="8319"/>
    <lineage>
        <taxon>Eukaryota</taxon>
        <taxon>Metazoa</taxon>
        <taxon>Chordata</taxon>
        <taxon>Craniata</taxon>
        <taxon>Vertebrata</taxon>
        <taxon>Euteleostomi</taxon>
        <taxon>Amphibia</taxon>
        <taxon>Batrachia</taxon>
        <taxon>Caudata</taxon>
        <taxon>Salamandroidea</taxon>
        <taxon>Salamandridae</taxon>
        <taxon>Pleurodelinae</taxon>
        <taxon>Pleurodeles</taxon>
    </lineage>
</organism>
<reference evidence="1" key="1">
    <citation type="journal article" date="2022" name="bioRxiv">
        <title>Sequencing and chromosome-scale assembly of the giantPleurodeles waltlgenome.</title>
        <authorList>
            <person name="Brown T."/>
            <person name="Elewa A."/>
            <person name="Iarovenko S."/>
            <person name="Subramanian E."/>
            <person name="Araus A.J."/>
            <person name="Petzold A."/>
            <person name="Susuki M."/>
            <person name="Suzuki K.-i.T."/>
            <person name="Hayashi T."/>
            <person name="Toyoda A."/>
            <person name="Oliveira C."/>
            <person name="Osipova E."/>
            <person name="Leigh N.D."/>
            <person name="Simon A."/>
            <person name="Yun M.H."/>
        </authorList>
    </citation>
    <scope>NUCLEOTIDE SEQUENCE</scope>
    <source>
        <strain evidence="1">20211129_DDA</strain>
        <tissue evidence="1">Liver</tissue>
    </source>
</reference>
<accession>A0AAV7WT70</accession>
<feature type="non-terminal residue" evidence="1">
    <location>
        <position position="80"/>
    </location>
</feature>
<sequence>RWSWCRAWNLTPGSSPAFCTCWDSVLGCLLQPQTRSGNPFFPFHFRYIEDPERHQRDLLETARREEPQHGVTFPSCTDLA</sequence>
<dbReference type="Proteomes" id="UP001066276">
    <property type="component" value="Chromosome 1_1"/>
</dbReference>
<evidence type="ECO:0000313" key="2">
    <source>
        <dbReference type="Proteomes" id="UP001066276"/>
    </source>
</evidence>
<gene>
    <name evidence="1" type="ORF">NDU88_002934</name>
</gene>
<comment type="caution">
    <text evidence="1">The sequence shown here is derived from an EMBL/GenBank/DDBJ whole genome shotgun (WGS) entry which is preliminary data.</text>
</comment>
<evidence type="ECO:0000313" key="1">
    <source>
        <dbReference type="EMBL" id="KAJ1215325.1"/>
    </source>
</evidence>
<dbReference type="EMBL" id="JANPWB010000001">
    <property type="protein sequence ID" value="KAJ1215325.1"/>
    <property type="molecule type" value="Genomic_DNA"/>
</dbReference>
<proteinExistence type="predicted"/>
<name>A0AAV7WT70_PLEWA</name>
<keyword evidence="2" id="KW-1185">Reference proteome</keyword>
<protein>
    <submittedName>
        <fullName evidence="1">Uncharacterized protein</fullName>
    </submittedName>
</protein>
<feature type="non-terminal residue" evidence="1">
    <location>
        <position position="1"/>
    </location>
</feature>
<dbReference type="AlphaFoldDB" id="A0AAV7WT70"/>